<name>A0A2N9XLG7_9NEIS</name>
<reference evidence="1 2" key="1">
    <citation type="journal article" date="2017" name="MBio">
        <title>Type VI secretion-mediated competition in the bee gut microbiome.</title>
        <authorList>
            <person name="Steele M.I."/>
            <person name="Kwong W.K."/>
            <person name="Powell J.E."/>
            <person name="Whiteley M."/>
            <person name="Moran N.A."/>
        </authorList>
    </citation>
    <scope>NUCLEOTIDE SEQUENCE [LARGE SCALE GENOMIC DNA]</scope>
    <source>
        <strain evidence="1 2">Ruf1-X</strain>
    </source>
</reference>
<sequence>MSTCVACCHWILKEKNHKGEYVTDELIKQGGWGWCRFDERWKYFSYCRECPKGKFEPIEDEQRRQREEWIARKDAERQKRCQELMRAEKLRTRK</sequence>
<accession>A0A2N9XLG7</accession>
<dbReference type="RefSeq" id="WP_100138880.1">
    <property type="nucleotide sequence ID" value="NZ_MEIP01000011.1"/>
</dbReference>
<evidence type="ECO:0000313" key="1">
    <source>
        <dbReference type="EMBL" id="PIT49172.1"/>
    </source>
</evidence>
<proteinExistence type="predicted"/>
<comment type="caution">
    <text evidence="1">The sequence shown here is derived from an EMBL/GenBank/DDBJ whole genome shotgun (WGS) entry which is preliminary data.</text>
</comment>
<gene>
    <name evidence="1" type="ORF">BHC46_02755</name>
</gene>
<dbReference type="AlphaFoldDB" id="A0A2N9XLG7"/>
<dbReference type="EMBL" id="MEIP01000011">
    <property type="protein sequence ID" value="PIT49172.1"/>
    <property type="molecule type" value="Genomic_DNA"/>
</dbReference>
<evidence type="ECO:0000313" key="2">
    <source>
        <dbReference type="Proteomes" id="UP000229970"/>
    </source>
</evidence>
<organism evidence="1 2">
    <name type="scientific">Snodgrassella alvi</name>
    <dbReference type="NCBI Taxonomy" id="1196083"/>
    <lineage>
        <taxon>Bacteria</taxon>
        <taxon>Pseudomonadati</taxon>
        <taxon>Pseudomonadota</taxon>
        <taxon>Betaproteobacteria</taxon>
        <taxon>Neisseriales</taxon>
        <taxon>Neisseriaceae</taxon>
        <taxon>Snodgrassella</taxon>
    </lineage>
</organism>
<protein>
    <submittedName>
        <fullName evidence="1">Uncharacterized protein</fullName>
    </submittedName>
</protein>
<dbReference type="Proteomes" id="UP000229970">
    <property type="component" value="Unassembled WGS sequence"/>
</dbReference>